<dbReference type="PANTHER" id="PTHR31606">
    <property type="entry name" value="WW DOMAIN BINDING PROTEIN 2, ISOFORM E"/>
    <property type="match status" value="1"/>
</dbReference>
<dbReference type="GO" id="GO:0005634">
    <property type="term" value="C:nucleus"/>
    <property type="evidence" value="ECO:0007669"/>
    <property type="project" value="TreeGrafter"/>
</dbReference>
<dbReference type="Proteomes" id="UP000472262">
    <property type="component" value="Unassembled WGS sequence"/>
</dbReference>
<dbReference type="AlphaFoldDB" id="A0A672K3X2"/>
<evidence type="ECO:0000259" key="1">
    <source>
        <dbReference type="Pfam" id="PF02893"/>
    </source>
</evidence>
<keyword evidence="3" id="KW-1185">Reference proteome</keyword>
<proteinExistence type="predicted"/>
<dbReference type="Pfam" id="PF02893">
    <property type="entry name" value="GRAM"/>
    <property type="match status" value="1"/>
</dbReference>
<dbReference type="OMA" id="VKQPMFG"/>
<dbReference type="PANTHER" id="PTHR31606:SF2">
    <property type="entry name" value="POSTACROSOMAL SHEATH WW DOMAIN-BINDING PROTEIN"/>
    <property type="match status" value="1"/>
</dbReference>
<dbReference type="GO" id="GO:0031490">
    <property type="term" value="F:chromatin DNA binding"/>
    <property type="evidence" value="ECO:0007669"/>
    <property type="project" value="TreeGrafter"/>
</dbReference>
<dbReference type="GO" id="GO:0003713">
    <property type="term" value="F:transcription coactivator activity"/>
    <property type="evidence" value="ECO:0007669"/>
    <property type="project" value="InterPro"/>
</dbReference>
<dbReference type="InterPro" id="IPR004182">
    <property type="entry name" value="GRAM"/>
</dbReference>
<reference evidence="2" key="1">
    <citation type="submission" date="2025-08" db="UniProtKB">
        <authorList>
            <consortium name="Ensembl"/>
        </authorList>
    </citation>
    <scope>IDENTIFICATION</scope>
</reference>
<accession>A0A672K3X2</accession>
<gene>
    <name evidence="2" type="primary">LOC107568364</name>
</gene>
<evidence type="ECO:0000313" key="3">
    <source>
        <dbReference type="Proteomes" id="UP000472262"/>
    </source>
</evidence>
<protein>
    <submittedName>
        <fullName evidence="2">WW domain-binding protein 2-like</fullName>
    </submittedName>
</protein>
<evidence type="ECO:0000313" key="2">
    <source>
        <dbReference type="Ensembl" id="ENSSGRP00000003834.1"/>
    </source>
</evidence>
<dbReference type="CDD" id="cd13214">
    <property type="entry name" value="PH-GRAM_WBP2"/>
    <property type="match status" value="1"/>
</dbReference>
<name>A0A672K3X2_SINGR</name>
<dbReference type="InterPro" id="IPR044852">
    <property type="entry name" value="WBP2-like"/>
</dbReference>
<sequence length="260" mass="28202">MTLNRNHHPNGGVLIQAGESILRECKNVELSFSDVTPKNDLFKGTKKGSVYLTQYRMVFVSSTMKEKFCSLMFPYYLMKNCSIEQPVFAANYIQGLIKAEAGGGWEGQANFKMSFPSGGAIELGQHIFKLATNASRAPPAQNGAFGLAAGMNGYASPAMPQPQPYPYPYPSMPQAGYNPYPQPPAAGVYPSAPMYMAPPPPYPGPPQNWCPPPVANGNAKAAEAASSAFYNPSNPHSVYIHSHTHTHTHHTPHSPTHHNT</sequence>
<feature type="domain" description="GRAM" evidence="1">
    <location>
        <begin position="39"/>
        <end position="131"/>
    </location>
</feature>
<dbReference type="Ensembl" id="ENSSGRT00000004160.1">
    <property type="protein sequence ID" value="ENSSGRP00000003834.1"/>
    <property type="gene ID" value="ENSSGRG00000002341.1"/>
</dbReference>
<reference evidence="2" key="2">
    <citation type="submission" date="2025-09" db="UniProtKB">
        <authorList>
            <consortium name="Ensembl"/>
        </authorList>
    </citation>
    <scope>IDENTIFICATION</scope>
</reference>
<organism evidence="2 3">
    <name type="scientific">Sinocyclocheilus grahami</name>
    <name type="common">Dianchi golden-line fish</name>
    <name type="synonym">Barbus grahami</name>
    <dbReference type="NCBI Taxonomy" id="75366"/>
    <lineage>
        <taxon>Eukaryota</taxon>
        <taxon>Metazoa</taxon>
        <taxon>Chordata</taxon>
        <taxon>Craniata</taxon>
        <taxon>Vertebrata</taxon>
        <taxon>Euteleostomi</taxon>
        <taxon>Actinopterygii</taxon>
        <taxon>Neopterygii</taxon>
        <taxon>Teleostei</taxon>
        <taxon>Ostariophysi</taxon>
        <taxon>Cypriniformes</taxon>
        <taxon>Cyprinidae</taxon>
        <taxon>Cyprininae</taxon>
        <taxon>Sinocyclocheilus</taxon>
    </lineage>
</organism>
<dbReference type="SUPFAM" id="SSF50729">
    <property type="entry name" value="PH domain-like"/>
    <property type="match status" value="1"/>
</dbReference>